<reference evidence="4 5" key="1">
    <citation type="journal article" date="2010" name="Proc. Natl. Acad. Sci. U.S.A.">
        <title>A Nitrospira metagenome illuminates the physiology and evolution of globally important nitrite-oxidizing bacteria.</title>
        <authorList>
            <person name="Lucker S."/>
            <person name="Wagner M."/>
            <person name="Maixner F."/>
            <person name="Pelletier E."/>
            <person name="Koch H."/>
            <person name="Vacherie B."/>
            <person name="Rattei T."/>
            <person name="Sinninghe Damste J."/>
            <person name="Spieck E."/>
            <person name="Le Paslier D."/>
            <person name="Daims H."/>
        </authorList>
    </citation>
    <scope>NUCLEOTIDE SEQUENCE [LARGE SCALE GENOMIC DNA]</scope>
</reference>
<dbReference type="STRING" id="330214.NIDE3228"/>
<dbReference type="Pfam" id="PF00072">
    <property type="entry name" value="Response_reg"/>
    <property type="match status" value="1"/>
</dbReference>
<gene>
    <name evidence="4" type="ORF">NIDE3228</name>
</gene>
<name>D8PI33_9BACT</name>
<dbReference type="PROSITE" id="PS50110">
    <property type="entry name" value="RESPONSE_REGULATORY"/>
    <property type="match status" value="1"/>
</dbReference>
<evidence type="ECO:0000313" key="4">
    <source>
        <dbReference type="EMBL" id="CBK42920.1"/>
    </source>
</evidence>
<evidence type="ECO:0000313" key="5">
    <source>
        <dbReference type="Proteomes" id="UP000001660"/>
    </source>
</evidence>
<evidence type="ECO:0000256" key="1">
    <source>
        <dbReference type="ARBA" id="ARBA00022553"/>
    </source>
</evidence>
<dbReference type="GO" id="GO:0000160">
    <property type="term" value="P:phosphorelay signal transduction system"/>
    <property type="evidence" value="ECO:0007669"/>
    <property type="project" value="InterPro"/>
</dbReference>
<dbReference type="SMART" id="SM00448">
    <property type="entry name" value="REC"/>
    <property type="match status" value="1"/>
</dbReference>
<keyword evidence="1 2" id="KW-0597">Phosphoprotein</keyword>
<dbReference type="PANTHER" id="PTHR44591">
    <property type="entry name" value="STRESS RESPONSE REGULATOR PROTEIN 1"/>
    <property type="match status" value="1"/>
</dbReference>
<evidence type="ECO:0000256" key="2">
    <source>
        <dbReference type="PROSITE-ProRule" id="PRU00169"/>
    </source>
</evidence>
<dbReference type="Proteomes" id="UP000001660">
    <property type="component" value="Chromosome"/>
</dbReference>
<dbReference type="Gene3D" id="3.40.50.2300">
    <property type="match status" value="1"/>
</dbReference>
<dbReference type="EMBL" id="FP929003">
    <property type="protein sequence ID" value="CBK42920.1"/>
    <property type="molecule type" value="Genomic_DNA"/>
</dbReference>
<organism evidence="4 5">
    <name type="scientific">Nitrospira defluvii</name>
    <dbReference type="NCBI Taxonomy" id="330214"/>
    <lineage>
        <taxon>Bacteria</taxon>
        <taxon>Pseudomonadati</taxon>
        <taxon>Nitrospirota</taxon>
        <taxon>Nitrospiria</taxon>
        <taxon>Nitrospirales</taxon>
        <taxon>Nitrospiraceae</taxon>
        <taxon>Nitrospira</taxon>
    </lineage>
</organism>
<proteinExistence type="predicted"/>
<feature type="domain" description="Response regulatory" evidence="3">
    <location>
        <begin position="7"/>
        <end position="120"/>
    </location>
</feature>
<dbReference type="KEGG" id="nde:NIDE3228"/>
<evidence type="ECO:0000259" key="3">
    <source>
        <dbReference type="PROSITE" id="PS50110"/>
    </source>
</evidence>
<keyword evidence="5" id="KW-1185">Reference proteome</keyword>
<sequence length="146" mass="15976">MEGYGKRVLIAEDEESVRRLLAVVLEEAGYTVHAVKDGMEALAEMKKRRFDAVVADYRMPRLDGEQFLLLSRLMWPQTPTVLLSAEHTDLPVILKMQGACALVPKPFDSQGLLQTLQAAVEAACSCCSPSSIPREGTNNTLSVSPS</sequence>
<dbReference type="InterPro" id="IPR001789">
    <property type="entry name" value="Sig_transdc_resp-reg_receiver"/>
</dbReference>
<dbReference type="SUPFAM" id="SSF52172">
    <property type="entry name" value="CheY-like"/>
    <property type="match status" value="1"/>
</dbReference>
<feature type="modified residue" description="4-aspartylphosphate" evidence="2">
    <location>
        <position position="56"/>
    </location>
</feature>
<dbReference type="InterPro" id="IPR050595">
    <property type="entry name" value="Bact_response_regulator"/>
</dbReference>
<dbReference type="HOGENOM" id="CLU_000445_69_8_0"/>
<dbReference type="eggNOG" id="COG0745">
    <property type="taxonomic scope" value="Bacteria"/>
</dbReference>
<accession>D8PI33</accession>
<dbReference type="PANTHER" id="PTHR44591:SF3">
    <property type="entry name" value="RESPONSE REGULATORY DOMAIN-CONTAINING PROTEIN"/>
    <property type="match status" value="1"/>
</dbReference>
<dbReference type="CDD" id="cd00156">
    <property type="entry name" value="REC"/>
    <property type="match status" value="1"/>
</dbReference>
<dbReference type="InterPro" id="IPR011006">
    <property type="entry name" value="CheY-like_superfamily"/>
</dbReference>
<dbReference type="AlphaFoldDB" id="D8PI33"/>
<protein>
    <submittedName>
        <fullName evidence="4">Putative Response regulator, CheY-like</fullName>
    </submittedName>
</protein>